<protein>
    <submittedName>
        <fullName evidence="1">16S rRNA U1498 N3-methylase RsmE</fullName>
    </submittedName>
</protein>
<organism evidence="1 2">
    <name type="scientific">Pseudarthrobacter enclensis</name>
    <dbReference type="NCBI Taxonomy" id="993070"/>
    <lineage>
        <taxon>Bacteria</taxon>
        <taxon>Bacillati</taxon>
        <taxon>Actinomycetota</taxon>
        <taxon>Actinomycetes</taxon>
        <taxon>Micrococcales</taxon>
        <taxon>Micrococcaceae</taxon>
        <taxon>Pseudarthrobacter</taxon>
    </lineage>
</organism>
<name>A0ABT9RWZ7_9MICC</name>
<gene>
    <name evidence="1" type="ORF">J2X98_002337</name>
</gene>
<dbReference type="RefSeq" id="WP_307308117.1">
    <property type="nucleotide sequence ID" value="NZ_JAUSRE010000010.1"/>
</dbReference>
<evidence type="ECO:0000313" key="2">
    <source>
        <dbReference type="Proteomes" id="UP001226577"/>
    </source>
</evidence>
<accession>A0ABT9RWZ7</accession>
<proteinExistence type="predicted"/>
<dbReference type="Proteomes" id="UP001226577">
    <property type="component" value="Unassembled WGS sequence"/>
</dbReference>
<keyword evidence="2" id="KW-1185">Reference proteome</keyword>
<reference evidence="1 2" key="1">
    <citation type="submission" date="2023-07" db="EMBL/GenBank/DDBJ databases">
        <title>Sorghum-associated microbial communities from plants grown in Nebraska, USA.</title>
        <authorList>
            <person name="Schachtman D."/>
        </authorList>
    </citation>
    <scope>NUCLEOTIDE SEQUENCE [LARGE SCALE GENOMIC DNA]</scope>
    <source>
        <strain evidence="1 2">CC222</strain>
    </source>
</reference>
<evidence type="ECO:0000313" key="1">
    <source>
        <dbReference type="EMBL" id="MDP9888744.1"/>
    </source>
</evidence>
<comment type="caution">
    <text evidence="1">The sequence shown here is derived from an EMBL/GenBank/DDBJ whole genome shotgun (WGS) entry which is preliminary data.</text>
</comment>
<sequence length="93" mass="10748">MAPRWEPSSEKHGVSRQDQTFAIMHANFVHELDEPVKEGRIVLYIGPEHAQTDREIEILVHEFGDGRESSIFHAMPLGPKFSRFREEHPGGWK</sequence>
<dbReference type="EMBL" id="JAUSRE010000010">
    <property type="protein sequence ID" value="MDP9888744.1"/>
    <property type="molecule type" value="Genomic_DNA"/>
</dbReference>